<dbReference type="RefSeq" id="WP_202059057.1">
    <property type="nucleotide sequence ID" value="NZ_JAEQMY010000012.1"/>
</dbReference>
<dbReference type="PANTHER" id="PTHR32494:SF19">
    <property type="entry name" value="ALLANTOATE DEIMINASE-RELATED"/>
    <property type="match status" value="1"/>
</dbReference>
<comment type="subunit">
    <text evidence="3">Homodimer.</text>
</comment>
<evidence type="ECO:0000256" key="1">
    <source>
        <dbReference type="ARBA" id="ARBA00001936"/>
    </source>
</evidence>
<proteinExistence type="inferred from homology"/>
<dbReference type="SUPFAM" id="SSF53187">
    <property type="entry name" value="Zn-dependent exopeptidases"/>
    <property type="match status" value="1"/>
</dbReference>
<comment type="cofactor">
    <cofactor evidence="7">
        <name>Zn(2+)</name>
        <dbReference type="ChEBI" id="CHEBI:29105"/>
    </cofactor>
    <text evidence="7">Binds 2 Zn(2+) ions per subunit.</text>
</comment>
<keyword evidence="9" id="KW-1185">Reference proteome</keyword>
<reference evidence="8" key="1">
    <citation type="submission" date="2021-01" db="EMBL/GenBank/DDBJ databases">
        <title>Microvirga sp.</title>
        <authorList>
            <person name="Kim M.K."/>
        </authorList>
    </citation>
    <scope>NUCLEOTIDE SEQUENCE</scope>
    <source>
        <strain evidence="8">5420S-16</strain>
    </source>
</reference>
<evidence type="ECO:0000256" key="4">
    <source>
        <dbReference type="ARBA" id="ARBA00022723"/>
    </source>
</evidence>
<gene>
    <name evidence="8" type="ORF">JKG68_10525</name>
</gene>
<dbReference type="EMBL" id="JAEQMY010000012">
    <property type="protein sequence ID" value="MBL0404403.1"/>
    <property type="molecule type" value="Genomic_DNA"/>
</dbReference>
<dbReference type="Gene3D" id="3.30.70.360">
    <property type="match status" value="1"/>
</dbReference>
<dbReference type="EC" id="3.5.-.-" evidence="8"/>
<comment type="similarity">
    <text evidence="2">Belongs to the peptidase M20 family.</text>
</comment>
<keyword evidence="4 7" id="KW-0479">Metal-binding</keyword>
<keyword evidence="6" id="KW-0464">Manganese</keyword>
<evidence type="ECO:0000256" key="5">
    <source>
        <dbReference type="ARBA" id="ARBA00022801"/>
    </source>
</evidence>
<comment type="cofactor">
    <cofactor evidence="1">
        <name>Mn(2+)</name>
        <dbReference type="ChEBI" id="CHEBI:29035"/>
    </cofactor>
</comment>
<dbReference type="InterPro" id="IPR010158">
    <property type="entry name" value="Amidase_Cbmase"/>
</dbReference>
<organism evidence="8 9">
    <name type="scientific">Microvirga aerilata</name>
    <dbReference type="NCBI Taxonomy" id="670292"/>
    <lineage>
        <taxon>Bacteria</taxon>
        <taxon>Pseudomonadati</taxon>
        <taxon>Pseudomonadota</taxon>
        <taxon>Alphaproteobacteria</taxon>
        <taxon>Hyphomicrobiales</taxon>
        <taxon>Methylobacteriaceae</taxon>
        <taxon>Microvirga</taxon>
    </lineage>
</organism>
<dbReference type="InterPro" id="IPR036264">
    <property type="entry name" value="Bact_exopeptidase_dim_dom"/>
</dbReference>
<dbReference type="Gene3D" id="3.40.630.10">
    <property type="entry name" value="Zn peptidases"/>
    <property type="match status" value="1"/>
</dbReference>
<sequence length="404" mass="43153">MVEINSTRLLDDLAALRQIGGHGTGVVREAFTATDLEGRRWLARRFAEAGLRPVWDPIGNLFGLPPTGRPLVLIGSHSDTQPEGGWLDGSYGVICGLEIARAAQEAGRPGIAVVSFADEEGTFEPLLGSRVWSGELPFSAILDRTDRNGRRLRDILAGMPELITAEQVSPQLFKAYIEAHIEQGLVLDDADEAIGVVETIVGMQHVEVAVIGDQNHAGTTPMNRRHDAVMGFVAFAHAVDEAFRSEAGPSTVWTFGRVTVSPNATSIVPGRTDAMLQIRDPEQARLNHLAARAVSIAENISAKGAVQIRTQVTAKLPPAPLDATLVSTLASAAERLSPGLWRRMVSGALHDAVPVSRIMPSAMLFVPSIAGRSHCFEEDTRPGDLVQGCTVLGAAVESLLLLSP</sequence>
<dbReference type="NCBIfam" id="TIGR01879">
    <property type="entry name" value="hydantase"/>
    <property type="match status" value="1"/>
</dbReference>
<protein>
    <submittedName>
        <fullName evidence="8">Hydantoinase/carbamoylase family amidase</fullName>
        <ecNumber evidence="8">3.5.-.-</ecNumber>
    </submittedName>
</protein>
<accession>A0A936Z6P0</accession>
<dbReference type="AlphaFoldDB" id="A0A936Z6P0"/>
<dbReference type="PANTHER" id="PTHR32494">
    <property type="entry name" value="ALLANTOATE DEIMINASE-RELATED"/>
    <property type="match status" value="1"/>
</dbReference>
<dbReference type="PIRSF" id="PIRSF001235">
    <property type="entry name" value="Amidase_carbamoylase"/>
    <property type="match status" value="1"/>
</dbReference>
<dbReference type="GO" id="GO:0016813">
    <property type="term" value="F:hydrolase activity, acting on carbon-nitrogen (but not peptide) bonds, in linear amidines"/>
    <property type="evidence" value="ECO:0007669"/>
    <property type="project" value="InterPro"/>
</dbReference>
<evidence type="ECO:0000256" key="7">
    <source>
        <dbReference type="PIRSR" id="PIRSR001235-1"/>
    </source>
</evidence>
<feature type="binding site" evidence="7">
    <location>
        <position position="120"/>
    </location>
    <ligand>
        <name>Zn(2+)</name>
        <dbReference type="ChEBI" id="CHEBI:29105"/>
        <label>2</label>
    </ligand>
</feature>
<keyword evidence="5 8" id="KW-0378">Hydrolase</keyword>
<evidence type="ECO:0000256" key="6">
    <source>
        <dbReference type="ARBA" id="ARBA00023211"/>
    </source>
</evidence>
<dbReference type="CDD" id="cd03884">
    <property type="entry name" value="M20_bAS"/>
    <property type="match status" value="1"/>
</dbReference>
<evidence type="ECO:0000313" key="8">
    <source>
        <dbReference type="EMBL" id="MBL0404403.1"/>
    </source>
</evidence>
<dbReference type="Proteomes" id="UP000605848">
    <property type="component" value="Unassembled WGS sequence"/>
</dbReference>
<dbReference type="GO" id="GO:0046872">
    <property type="term" value="F:metal ion binding"/>
    <property type="evidence" value="ECO:0007669"/>
    <property type="project" value="UniProtKB-KW"/>
</dbReference>
<comment type="caution">
    <text evidence="8">The sequence shown here is derived from an EMBL/GenBank/DDBJ whole genome shotgun (WGS) entry which is preliminary data.</text>
</comment>
<evidence type="ECO:0000313" key="9">
    <source>
        <dbReference type="Proteomes" id="UP000605848"/>
    </source>
</evidence>
<keyword evidence="7" id="KW-0862">Zinc</keyword>
<dbReference type="InterPro" id="IPR002933">
    <property type="entry name" value="Peptidase_M20"/>
</dbReference>
<feature type="binding site" evidence="7">
    <location>
        <position position="77"/>
    </location>
    <ligand>
        <name>Zn(2+)</name>
        <dbReference type="ChEBI" id="CHEBI:29105"/>
        <label>1</label>
    </ligand>
</feature>
<evidence type="ECO:0000256" key="2">
    <source>
        <dbReference type="ARBA" id="ARBA00006153"/>
    </source>
</evidence>
<evidence type="ECO:0000256" key="3">
    <source>
        <dbReference type="ARBA" id="ARBA00011738"/>
    </source>
</evidence>
<feature type="binding site" evidence="7">
    <location>
        <position position="374"/>
    </location>
    <ligand>
        <name>Zn(2+)</name>
        <dbReference type="ChEBI" id="CHEBI:29105"/>
        <label>2</label>
    </ligand>
</feature>
<feature type="binding site" evidence="7">
    <location>
        <position position="88"/>
    </location>
    <ligand>
        <name>Zn(2+)</name>
        <dbReference type="ChEBI" id="CHEBI:29105"/>
        <label>2</label>
    </ligand>
</feature>
<name>A0A936Z6P0_9HYPH</name>
<dbReference type="Pfam" id="PF01546">
    <property type="entry name" value="Peptidase_M20"/>
    <property type="match status" value="1"/>
</dbReference>
<feature type="binding site" evidence="7">
    <location>
        <position position="88"/>
    </location>
    <ligand>
        <name>Zn(2+)</name>
        <dbReference type="ChEBI" id="CHEBI:29105"/>
        <label>1</label>
    </ligand>
</feature>
<dbReference type="SUPFAM" id="SSF55031">
    <property type="entry name" value="Bacterial exopeptidase dimerisation domain"/>
    <property type="match status" value="1"/>
</dbReference>
<feature type="binding site" evidence="7">
    <location>
        <position position="180"/>
    </location>
    <ligand>
        <name>Zn(2+)</name>
        <dbReference type="ChEBI" id="CHEBI:29105"/>
        <label>1</label>
    </ligand>
</feature>